<dbReference type="NCBIfam" id="TIGR01068">
    <property type="entry name" value="thioredoxin"/>
    <property type="match status" value="1"/>
</dbReference>
<accession>A0A7J0D645</accession>
<evidence type="ECO:0000256" key="4">
    <source>
        <dbReference type="ARBA" id="ARBA00023157"/>
    </source>
</evidence>
<dbReference type="GO" id="GO:0005829">
    <property type="term" value="C:cytosol"/>
    <property type="evidence" value="ECO:0007669"/>
    <property type="project" value="TreeGrafter"/>
</dbReference>
<proteinExistence type="inferred from homology"/>
<dbReference type="InterPro" id="IPR017937">
    <property type="entry name" value="Thioredoxin_CS"/>
</dbReference>
<keyword evidence="5" id="KW-0676">Redox-active center</keyword>
<dbReference type="InterPro" id="IPR005746">
    <property type="entry name" value="Thioredoxin"/>
</dbReference>
<evidence type="ECO:0000256" key="3">
    <source>
        <dbReference type="ARBA" id="ARBA00022982"/>
    </source>
</evidence>
<dbReference type="SUPFAM" id="SSF52833">
    <property type="entry name" value="Thioredoxin-like"/>
    <property type="match status" value="1"/>
</dbReference>
<evidence type="ECO:0000256" key="5">
    <source>
        <dbReference type="ARBA" id="ARBA00023284"/>
    </source>
</evidence>
<evidence type="ECO:0000256" key="6">
    <source>
        <dbReference type="NCBIfam" id="TIGR01068"/>
    </source>
</evidence>
<dbReference type="EMBL" id="BLWD01000003">
    <property type="protein sequence ID" value="GFN09929.1"/>
    <property type="molecule type" value="Genomic_DNA"/>
</dbReference>
<comment type="caution">
    <text evidence="8">The sequence shown here is derived from an EMBL/GenBank/DDBJ whole genome shotgun (WGS) entry which is preliminary data.</text>
</comment>
<comment type="similarity">
    <text evidence="1">Belongs to the thioredoxin family.</text>
</comment>
<feature type="domain" description="Thioredoxin" evidence="7">
    <location>
        <begin position="1"/>
        <end position="111"/>
    </location>
</feature>
<dbReference type="GO" id="GO:0015035">
    <property type="term" value="F:protein-disulfide reductase activity"/>
    <property type="evidence" value="ECO:0007669"/>
    <property type="project" value="UniProtKB-UniRule"/>
</dbReference>
<dbReference type="PROSITE" id="PS51352">
    <property type="entry name" value="THIOREDOXIN_2"/>
    <property type="match status" value="1"/>
</dbReference>
<evidence type="ECO:0000256" key="1">
    <source>
        <dbReference type="ARBA" id="ARBA00008987"/>
    </source>
</evidence>
<dbReference type="PANTHER" id="PTHR45663:SF11">
    <property type="entry name" value="GEO12009P1"/>
    <property type="match status" value="1"/>
</dbReference>
<dbReference type="FunFam" id="3.40.30.10:FF:000001">
    <property type="entry name" value="Thioredoxin"/>
    <property type="match status" value="1"/>
</dbReference>
<dbReference type="CDD" id="cd02947">
    <property type="entry name" value="TRX_family"/>
    <property type="match status" value="1"/>
</dbReference>
<protein>
    <recommendedName>
        <fullName evidence="6">Thioredoxin</fullName>
    </recommendedName>
</protein>
<reference evidence="8 9" key="1">
    <citation type="submission" date="2020-05" db="EMBL/GenBank/DDBJ databases">
        <title>Whole genome shotgun sequence of Streptomyces microflavus NBRC 13062.</title>
        <authorList>
            <person name="Komaki H."/>
            <person name="Tamura T."/>
        </authorList>
    </citation>
    <scope>NUCLEOTIDE SEQUENCE [LARGE SCALE GENOMIC DNA]</scope>
    <source>
        <strain evidence="8 9">NBRC 13062</strain>
    </source>
</reference>
<organism evidence="8 9">
    <name type="scientific">Streptomyces microflavus</name>
    <name type="common">Streptomyces lipmanii</name>
    <dbReference type="NCBI Taxonomy" id="1919"/>
    <lineage>
        <taxon>Bacteria</taxon>
        <taxon>Bacillati</taxon>
        <taxon>Actinomycetota</taxon>
        <taxon>Actinomycetes</taxon>
        <taxon>Kitasatosporales</taxon>
        <taxon>Streptomycetaceae</taxon>
        <taxon>Streptomyces</taxon>
    </lineage>
</organism>
<evidence type="ECO:0000313" key="8">
    <source>
        <dbReference type="EMBL" id="GFN09929.1"/>
    </source>
</evidence>
<evidence type="ECO:0000313" key="9">
    <source>
        <dbReference type="Proteomes" id="UP000498740"/>
    </source>
</evidence>
<dbReference type="PRINTS" id="PR00421">
    <property type="entry name" value="THIOREDOXIN"/>
</dbReference>
<keyword evidence="2" id="KW-0813">Transport</keyword>
<keyword evidence="3" id="KW-0249">Electron transport</keyword>
<dbReference type="Proteomes" id="UP000498740">
    <property type="component" value="Unassembled WGS sequence"/>
</dbReference>
<dbReference type="PANTHER" id="PTHR45663">
    <property type="entry name" value="GEO12009P1"/>
    <property type="match status" value="1"/>
</dbReference>
<dbReference type="InterPro" id="IPR036249">
    <property type="entry name" value="Thioredoxin-like_sf"/>
</dbReference>
<dbReference type="Pfam" id="PF00085">
    <property type="entry name" value="Thioredoxin"/>
    <property type="match status" value="1"/>
</dbReference>
<keyword evidence="4" id="KW-1015">Disulfide bond</keyword>
<dbReference type="GO" id="GO:0045454">
    <property type="term" value="P:cell redox homeostasis"/>
    <property type="evidence" value="ECO:0007669"/>
    <property type="project" value="TreeGrafter"/>
</dbReference>
<sequence length="136" mass="14740">MIRTEGVTDVTEETFEREVMGSDLPVLVQFTADWCGPCRQLGPVLGEIARQEAGRVRVVQLDVDRNPGVTVRFGIMATPTLMVFRAGEPVKSMVGARPKRKLLRELEEASPLLRGEAGPVALHDGSQCLGEPSVVG</sequence>
<evidence type="ECO:0000259" key="7">
    <source>
        <dbReference type="PROSITE" id="PS51352"/>
    </source>
</evidence>
<dbReference type="Gene3D" id="3.40.30.10">
    <property type="entry name" value="Glutaredoxin"/>
    <property type="match status" value="1"/>
</dbReference>
<name>A0A7J0D645_STRMI</name>
<dbReference type="AlphaFoldDB" id="A0A7J0D645"/>
<evidence type="ECO:0000256" key="2">
    <source>
        <dbReference type="ARBA" id="ARBA00022448"/>
    </source>
</evidence>
<dbReference type="InterPro" id="IPR013766">
    <property type="entry name" value="Thioredoxin_domain"/>
</dbReference>
<gene>
    <name evidence="8" type="ORF">Smic_84850</name>
</gene>
<dbReference type="PROSITE" id="PS00194">
    <property type="entry name" value="THIOREDOXIN_1"/>
    <property type="match status" value="1"/>
</dbReference>